<dbReference type="AlphaFoldDB" id="A0A1S0ZDZ0"/>
<sequence>MNTLIKNVPIAKVGKIIDGREITRSMLKHCVETFNTDYYQPNVGEFIGDPMVTVDIKNQGKIERLKLKGDTLFADIEMYMLIADVKKLCQFPAIAYRNYEDIKAATLMYVALAELPNRKDCIALNDCEMTEVTK</sequence>
<gene>
    <name evidence="1" type="ORF">A7T00_16645</name>
</gene>
<dbReference type="RefSeq" id="WP_070794136.1">
    <property type="nucleotide sequence ID" value="NZ_QWDP01000002.1"/>
</dbReference>
<comment type="caution">
    <text evidence="1">The sequence shown here is derived from an EMBL/GenBank/DDBJ whole genome shotgun (WGS) entry which is preliminary data.</text>
</comment>
<evidence type="ECO:0000313" key="1">
    <source>
        <dbReference type="EMBL" id="OHG64477.1"/>
    </source>
</evidence>
<reference evidence="1" key="1">
    <citation type="submission" date="2016-09" db="EMBL/GenBank/DDBJ databases">
        <title>Whole genome sequencing of Salmonella enterica.</title>
        <authorList>
            <person name="Bell R."/>
        </authorList>
    </citation>
    <scope>NUCLEOTIDE SEQUENCE [LARGE SCALE GENOMIC DNA]</scope>
    <source>
        <strain evidence="1">CFSAN044978</strain>
    </source>
</reference>
<protein>
    <submittedName>
        <fullName evidence="1">Uncharacterized protein</fullName>
    </submittedName>
</protein>
<proteinExistence type="predicted"/>
<accession>A0A1S0ZDZ0</accession>
<name>A0A1S0ZDZ0_SALET</name>
<dbReference type="EMBL" id="MLZC01000008">
    <property type="protein sequence ID" value="OHG64477.1"/>
    <property type="molecule type" value="Genomic_DNA"/>
</dbReference>
<organism evidence="1">
    <name type="scientific">Salmonella enterica subsp. enterica serovar Saintpaul</name>
    <dbReference type="NCBI Taxonomy" id="90105"/>
    <lineage>
        <taxon>Bacteria</taxon>
        <taxon>Pseudomonadati</taxon>
        <taxon>Pseudomonadota</taxon>
        <taxon>Gammaproteobacteria</taxon>
        <taxon>Enterobacterales</taxon>
        <taxon>Enterobacteriaceae</taxon>
        <taxon>Salmonella</taxon>
    </lineage>
</organism>